<dbReference type="PANTHER" id="PTHR44858">
    <property type="entry name" value="TETRATRICOPEPTIDE REPEAT PROTEIN 6"/>
    <property type="match status" value="1"/>
</dbReference>
<dbReference type="Proteomes" id="UP000324738">
    <property type="component" value="Unassembled WGS sequence"/>
</dbReference>
<gene>
    <name evidence="4" type="ORF">FPY71_04735</name>
</gene>
<feature type="repeat" description="TPR" evidence="3">
    <location>
        <begin position="150"/>
        <end position="183"/>
    </location>
</feature>
<evidence type="ECO:0000256" key="2">
    <source>
        <dbReference type="ARBA" id="ARBA00022803"/>
    </source>
</evidence>
<dbReference type="OrthoDB" id="9815010at2"/>
<feature type="repeat" description="TPR" evidence="3">
    <location>
        <begin position="184"/>
        <end position="217"/>
    </location>
</feature>
<reference evidence="4 5" key="1">
    <citation type="submission" date="2019-08" db="EMBL/GenBank/DDBJ databases">
        <title>Aureimonas fodiniaquatilis sp. nov., isolated from a coal mine wastewater.</title>
        <authorList>
            <person name="Kim W."/>
        </authorList>
    </citation>
    <scope>NUCLEOTIDE SEQUENCE [LARGE SCALE GENOMIC DNA]</scope>
    <source>
        <strain evidence="4 5">CAU 1482</strain>
    </source>
</reference>
<evidence type="ECO:0000256" key="1">
    <source>
        <dbReference type="ARBA" id="ARBA00022737"/>
    </source>
</evidence>
<dbReference type="PROSITE" id="PS50005">
    <property type="entry name" value="TPR"/>
    <property type="match status" value="2"/>
</dbReference>
<proteinExistence type="predicted"/>
<protein>
    <submittedName>
        <fullName evidence="4">Tetratricopeptide repeat protein</fullName>
    </submittedName>
</protein>
<accession>A0A5B0E0R0</accession>
<keyword evidence="2 3" id="KW-0802">TPR repeat</keyword>
<organism evidence="4 5">
    <name type="scientific">Aureimonas fodinaquatilis</name>
    <dbReference type="NCBI Taxonomy" id="2565783"/>
    <lineage>
        <taxon>Bacteria</taxon>
        <taxon>Pseudomonadati</taxon>
        <taxon>Pseudomonadota</taxon>
        <taxon>Alphaproteobacteria</taxon>
        <taxon>Hyphomicrobiales</taxon>
        <taxon>Aurantimonadaceae</taxon>
        <taxon>Aureimonas</taxon>
    </lineage>
</organism>
<dbReference type="Gene3D" id="1.25.40.10">
    <property type="entry name" value="Tetratricopeptide repeat domain"/>
    <property type="match status" value="1"/>
</dbReference>
<comment type="caution">
    <text evidence="4">The sequence shown here is derived from an EMBL/GenBank/DDBJ whole genome shotgun (WGS) entry which is preliminary data.</text>
</comment>
<dbReference type="PANTHER" id="PTHR44858:SF1">
    <property type="entry name" value="UDP-N-ACETYLGLUCOSAMINE--PEPTIDE N-ACETYLGLUCOSAMINYLTRANSFERASE SPINDLY-RELATED"/>
    <property type="match status" value="1"/>
</dbReference>
<dbReference type="SMART" id="SM00028">
    <property type="entry name" value="TPR"/>
    <property type="match status" value="2"/>
</dbReference>
<dbReference type="InterPro" id="IPR019734">
    <property type="entry name" value="TPR_rpt"/>
</dbReference>
<dbReference type="Pfam" id="PF13432">
    <property type="entry name" value="TPR_16"/>
    <property type="match status" value="1"/>
</dbReference>
<dbReference type="EMBL" id="VTWH01000001">
    <property type="protein sequence ID" value="KAA0972403.1"/>
    <property type="molecule type" value="Genomic_DNA"/>
</dbReference>
<evidence type="ECO:0000313" key="4">
    <source>
        <dbReference type="EMBL" id="KAA0972403.1"/>
    </source>
</evidence>
<keyword evidence="5" id="KW-1185">Reference proteome</keyword>
<dbReference type="InterPro" id="IPR011990">
    <property type="entry name" value="TPR-like_helical_dom_sf"/>
</dbReference>
<evidence type="ECO:0000256" key="3">
    <source>
        <dbReference type="PROSITE-ProRule" id="PRU00339"/>
    </source>
</evidence>
<evidence type="ECO:0000313" key="5">
    <source>
        <dbReference type="Proteomes" id="UP000324738"/>
    </source>
</evidence>
<dbReference type="AlphaFoldDB" id="A0A5B0E0R0"/>
<keyword evidence="1" id="KW-0677">Repeat</keyword>
<sequence length="236" mass="25854">MILLMRFFCFSIGESKMSRNSLAGLWLALPLSLAVPSLAIGQDVAPVPEIEAIAPDALLPPQDGGAAASAAELTKTRKERLDELFQQLKRQPSEAAAERLATRISEEWNRSGSATADVLMQWSDQAADDEKLPVAFDLAEQLIALWPENSEVWNRRAMLHYRNGDYNAAITDIGKTLALEPRHFGALMGLGGILEELNRPQDALAAYQKALDIYPVLKEAQDAVSRLADEMAGQRA</sequence>
<dbReference type="SUPFAM" id="SSF48452">
    <property type="entry name" value="TPR-like"/>
    <property type="match status" value="1"/>
</dbReference>
<name>A0A5B0E0R0_9HYPH</name>
<dbReference type="InterPro" id="IPR050498">
    <property type="entry name" value="Ycf3"/>
</dbReference>